<organism evidence="2 3">
    <name type="scientific">Frankliniella fusca</name>
    <dbReference type="NCBI Taxonomy" id="407009"/>
    <lineage>
        <taxon>Eukaryota</taxon>
        <taxon>Metazoa</taxon>
        <taxon>Ecdysozoa</taxon>
        <taxon>Arthropoda</taxon>
        <taxon>Hexapoda</taxon>
        <taxon>Insecta</taxon>
        <taxon>Pterygota</taxon>
        <taxon>Neoptera</taxon>
        <taxon>Paraneoptera</taxon>
        <taxon>Thysanoptera</taxon>
        <taxon>Terebrantia</taxon>
        <taxon>Thripoidea</taxon>
        <taxon>Thripidae</taxon>
        <taxon>Frankliniella</taxon>
    </lineage>
</organism>
<evidence type="ECO:0000313" key="2">
    <source>
        <dbReference type="EMBL" id="KAK3915240.1"/>
    </source>
</evidence>
<gene>
    <name evidence="2" type="ORF">KUF71_024539</name>
</gene>
<keyword evidence="3" id="KW-1185">Reference proteome</keyword>
<evidence type="ECO:0000256" key="1">
    <source>
        <dbReference type="SAM" id="MobiDB-lite"/>
    </source>
</evidence>
<name>A0AAE1H7K5_9NEOP</name>
<reference evidence="2" key="2">
    <citation type="journal article" date="2023" name="BMC Genomics">
        <title>Pest status, molecular evolution, and epigenetic factors derived from the genome assembly of Frankliniella fusca, a thysanopteran phytovirus vector.</title>
        <authorList>
            <person name="Catto M.A."/>
            <person name="Labadie P.E."/>
            <person name="Jacobson A.L."/>
            <person name="Kennedy G.G."/>
            <person name="Srinivasan R."/>
            <person name="Hunt B.G."/>
        </authorList>
    </citation>
    <scope>NUCLEOTIDE SEQUENCE</scope>
    <source>
        <strain evidence="2">PL_HMW_Pooled</strain>
    </source>
</reference>
<dbReference type="EMBL" id="JAHWGI010000414">
    <property type="protein sequence ID" value="KAK3915240.1"/>
    <property type="molecule type" value="Genomic_DNA"/>
</dbReference>
<feature type="compositionally biased region" description="Basic residues" evidence="1">
    <location>
        <begin position="69"/>
        <end position="79"/>
    </location>
</feature>
<protein>
    <submittedName>
        <fullName evidence="2">Stress response protein NST1</fullName>
    </submittedName>
</protein>
<feature type="region of interest" description="Disordered" evidence="1">
    <location>
        <begin position="21"/>
        <end position="79"/>
    </location>
</feature>
<comment type="caution">
    <text evidence="2">The sequence shown here is derived from an EMBL/GenBank/DDBJ whole genome shotgun (WGS) entry which is preliminary data.</text>
</comment>
<feature type="compositionally biased region" description="Basic and acidic residues" evidence="1">
    <location>
        <begin position="21"/>
        <end position="41"/>
    </location>
</feature>
<accession>A0AAE1H7K5</accession>
<dbReference type="Proteomes" id="UP001219518">
    <property type="component" value="Unassembled WGS sequence"/>
</dbReference>
<sequence>MGLEYRNTSIFHCKLQEELKRKKQEENRVTREEAKKRKSEEALDVIGRKRQKRNGDCKASTEVLSSDRKKARKMMKLTT</sequence>
<proteinExistence type="predicted"/>
<evidence type="ECO:0000313" key="3">
    <source>
        <dbReference type="Proteomes" id="UP001219518"/>
    </source>
</evidence>
<dbReference type="AlphaFoldDB" id="A0AAE1H7K5"/>
<reference evidence="2" key="1">
    <citation type="submission" date="2021-07" db="EMBL/GenBank/DDBJ databases">
        <authorList>
            <person name="Catto M.A."/>
            <person name="Jacobson A."/>
            <person name="Kennedy G."/>
            <person name="Labadie P."/>
            <person name="Hunt B.G."/>
            <person name="Srinivasan R."/>
        </authorList>
    </citation>
    <scope>NUCLEOTIDE SEQUENCE</scope>
    <source>
        <strain evidence="2">PL_HMW_Pooled</strain>
        <tissue evidence="2">Head</tissue>
    </source>
</reference>